<dbReference type="InterPro" id="IPR003325">
    <property type="entry name" value="TerD"/>
</dbReference>
<name>A0AAX3P6U7_AERHY</name>
<gene>
    <name evidence="2" type="ORF">PY771_02605</name>
</gene>
<accession>A0AAX3P6U7</accession>
<reference evidence="2" key="1">
    <citation type="submission" date="2023-02" db="EMBL/GenBank/DDBJ databases">
        <title>The sequence of Aeromonas hydrophila K533.</title>
        <authorList>
            <person name="Luo X."/>
        </authorList>
    </citation>
    <scope>NUCLEOTIDE SEQUENCE</scope>
    <source>
        <strain evidence="2">K533</strain>
    </source>
</reference>
<evidence type="ECO:0000313" key="3">
    <source>
        <dbReference type="Proteomes" id="UP001214666"/>
    </source>
</evidence>
<protein>
    <recommendedName>
        <fullName evidence="4">Tellurite resistance domain protein</fullName>
    </recommendedName>
</protein>
<keyword evidence="1" id="KW-0812">Transmembrane</keyword>
<sequence>MQRIISGTPIDEQTLENYEQSLAVLCRHFPPLITSLFATARRSFDGNLEWWSEREGQPIPLSALPATEQALLQEKCQLRQEAIRQLAEELARRGEPALAERLHTLLKQTPQLSCYGINGEPVLVHWGIPPQPAEPMRLEEPIRLAEPTPRLSKGRWITARHLGCLAAMLLALLLGILLLRCWPALFPSDLPSGSELLTELTKEQPSVSLAKQHDFGRIRVNLNWTNPSADSAIDLDVAALVRLKNQKKTGVEALSRLFGDYNNAPYVALEGDDRSGDNSHGEWLFINGTHWQQIDEVLIYAFIYSGASNWQSTHATITIHIPDQPSITTRLTEGGDDRPVGVIARLINVDGTIKVERINQYFDDRESIDQAFGWGLEWHPTKGKR</sequence>
<dbReference type="EMBL" id="CP118942">
    <property type="protein sequence ID" value="WEE27222.1"/>
    <property type="molecule type" value="Genomic_DNA"/>
</dbReference>
<dbReference type="CDD" id="cd06974">
    <property type="entry name" value="TerD_like"/>
    <property type="match status" value="1"/>
</dbReference>
<feature type="transmembrane region" description="Helical" evidence="1">
    <location>
        <begin position="162"/>
        <end position="185"/>
    </location>
</feature>
<proteinExistence type="predicted"/>
<evidence type="ECO:0000256" key="1">
    <source>
        <dbReference type="SAM" id="Phobius"/>
    </source>
</evidence>
<dbReference type="Proteomes" id="UP001214666">
    <property type="component" value="Chromosome"/>
</dbReference>
<dbReference type="Gene3D" id="2.60.60.30">
    <property type="entry name" value="sav2460 like domains"/>
    <property type="match status" value="1"/>
</dbReference>
<dbReference type="AlphaFoldDB" id="A0AAX3P6U7"/>
<keyword evidence="1" id="KW-1133">Transmembrane helix</keyword>
<dbReference type="RefSeq" id="WP_042044636.1">
    <property type="nucleotide sequence ID" value="NZ_CP118942.1"/>
</dbReference>
<keyword evidence="1" id="KW-0472">Membrane</keyword>
<organism evidence="2 3">
    <name type="scientific">Aeromonas hydrophila</name>
    <dbReference type="NCBI Taxonomy" id="644"/>
    <lineage>
        <taxon>Bacteria</taxon>
        <taxon>Pseudomonadati</taxon>
        <taxon>Pseudomonadota</taxon>
        <taxon>Gammaproteobacteria</taxon>
        <taxon>Aeromonadales</taxon>
        <taxon>Aeromonadaceae</taxon>
        <taxon>Aeromonas</taxon>
    </lineage>
</organism>
<evidence type="ECO:0000313" key="2">
    <source>
        <dbReference type="EMBL" id="WEE27222.1"/>
    </source>
</evidence>
<evidence type="ECO:0008006" key="4">
    <source>
        <dbReference type="Google" id="ProtNLM"/>
    </source>
</evidence>